<protein>
    <recommendedName>
        <fullName evidence="14">Dynein heavy chain linker domain-containing protein</fullName>
    </recommendedName>
</protein>
<evidence type="ECO:0000256" key="2">
    <source>
        <dbReference type="ARBA" id="ARBA00008887"/>
    </source>
</evidence>
<keyword evidence="9" id="KW-0969">Cilium</keyword>
<organism evidence="15 16">
    <name type="scientific">Engystomops pustulosus</name>
    <name type="common">Tungara frog</name>
    <name type="synonym">Physalaemus pustulosus</name>
    <dbReference type="NCBI Taxonomy" id="76066"/>
    <lineage>
        <taxon>Eukaryota</taxon>
        <taxon>Metazoa</taxon>
        <taxon>Chordata</taxon>
        <taxon>Craniata</taxon>
        <taxon>Vertebrata</taxon>
        <taxon>Euteleostomi</taxon>
        <taxon>Amphibia</taxon>
        <taxon>Batrachia</taxon>
        <taxon>Anura</taxon>
        <taxon>Neobatrachia</taxon>
        <taxon>Hyloidea</taxon>
        <taxon>Leptodactylidae</taxon>
        <taxon>Leiuperinae</taxon>
        <taxon>Engystomops</taxon>
    </lineage>
</organism>
<evidence type="ECO:0000256" key="3">
    <source>
        <dbReference type="ARBA" id="ARBA00022490"/>
    </source>
</evidence>
<evidence type="ECO:0000256" key="5">
    <source>
        <dbReference type="ARBA" id="ARBA00022741"/>
    </source>
</evidence>
<gene>
    <name evidence="15" type="ORF">GDO81_010439</name>
</gene>
<keyword evidence="10" id="KW-0505">Motor protein</keyword>
<evidence type="ECO:0000256" key="10">
    <source>
        <dbReference type="ARBA" id="ARBA00023175"/>
    </source>
</evidence>
<reference evidence="15" key="1">
    <citation type="thesis" date="2020" institute="ProQuest LLC" country="789 East Eisenhower Parkway, Ann Arbor, MI, USA">
        <title>Comparative Genomics and Chromosome Evolution.</title>
        <authorList>
            <person name="Mudd A.B."/>
        </authorList>
    </citation>
    <scope>NUCLEOTIDE SEQUENCE</scope>
    <source>
        <strain evidence="15">237g6f4</strain>
        <tissue evidence="15">Blood</tissue>
    </source>
</reference>
<evidence type="ECO:0000259" key="14">
    <source>
        <dbReference type="Pfam" id="PF08393"/>
    </source>
</evidence>
<keyword evidence="16" id="KW-1185">Reference proteome</keyword>
<dbReference type="InterPro" id="IPR013602">
    <property type="entry name" value="Dynein_heavy_linker"/>
</dbReference>
<dbReference type="GO" id="GO:0051959">
    <property type="term" value="F:dynein light intermediate chain binding"/>
    <property type="evidence" value="ECO:0007669"/>
    <property type="project" value="InterPro"/>
</dbReference>
<evidence type="ECO:0000256" key="11">
    <source>
        <dbReference type="ARBA" id="ARBA00023212"/>
    </source>
</evidence>
<dbReference type="PANTHER" id="PTHR22878">
    <property type="entry name" value="DYNEIN HEAVY CHAIN 6, AXONEMAL-LIKE-RELATED"/>
    <property type="match status" value="1"/>
</dbReference>
<keyword evidence="3" id="KW-0963">Cytoplasm</keyword>
<dbReference type="GO" id="GO:0045505">
    <property type="term" value="F:dynein intermediate chain binding"/>
    <property type="evidence" value="ECO:0007669"/>
    <property type="project" value="InterPro"/>
</dbReference>
<keyword evidence="11" id="KW-0206">Cytoskeleton</keyword>
<evidence type="ECO:0000313" key="15">
    <source>
        <dbReference type="EMBL" id="KAG8578268.1"/>
    </source>
</evidence>
<feature type="domain" description="Dynein heavy chain linker" evidence="14">
    <location>
        <begin position="866"/>
        <end position="1258"/>
    </location>
</feature>
<keyword evidence="12" id="KW-0966">Cell projection</keyword>
<sequence>MTEHPELCRQENPAGLLYQKPPYQELRIVKKKNALHKMSKRKAPGSWNEDHCEVFSNAATRGTECQSENSVSSNCMPAFDVGLRNSEPLPPIQKQINTKQKRHPSIQCTDTLRHKNQGCCHYKSTNEPVWIADCSKYLSPHRSLPLLPTSSDNAESLGLHRPLSLSPDKASHSFSTPATEQHRELEGTKCSTLPATHSVSTKKRKSKHLGSAAEDRRQHDAATKEALSVLFPPPTYSTHGLSRPASPNEGHLHRYYRLIEESIDPCMVSPLSVKWLQGIYSYIPAELCKVWSKSLQDLTKEVQENYTYAIKKSILDYILLDPMEQKRLRIEMTPKMSNSAGRNRFPWHESFHVSCVKLKNSLHITHPVMTKILHHFHKNYATFSLLDLKSILQSVPKTLDKRILHMNSVFKERSELLQETWMKECCDIVGQNRDKIESIMPEDEGLRRRKMDHLFCSLATLMSNLQRHIVETSLTDLVEMIDTYCEGNRYNGNYPSDSLWYPVKPHLIVLFMKPFIKESDVCFNPSVEEIVCGFDNVVENLVISVQQMPRIENFLFQAVDNLKIKYISSVQIHEEIVLSAKARIKAVIENNMHGPSRYTLVYKPFLHLLSPIIQRRLKTLVQKDLSLEVYAKELDNMQKLASDVALLPVYVPMRMLLMDCSEINQWMIDRTRQLTNIIINKVATTSEKFNRNICQQYDGIVTKISAIAESTSALVDIQDYIRKLRTVELMEIEDKLAVAAKNLLFLMDYASLSKEDIILNGNTFSWPQRIIPIISGSVTRLQREHDGALARLAQWQKDFTKRLADVVIEVKDFQKKERMSEATTYLQKLSTINRRIQEFLEEKAHINKEEELLGIEQIGSYTQISEICKLKEPYEKLWTTALHFSTCYDKWMNGPLLQVNAEEVEEEVQNLWKTSYKLTKAFYHPDLHGPLKVATTIKTKLEKFKINMPLVTALCTPGIKARHWNLMSEKVGFNITPNEGTSLLEILQLGLEKYLDDLNQISLQASKEYALEKALNKMKADWEDVCFVFSPYKDGNSHVLAAVDEIQVLLEDHIVKTTTMKGSPFITPFEKEILAWEAKLRLFQEILESWLKVQMAWLYLEPVFGSEDIRSQIPVEGHKFEIVDRNWRLIMRESVKEASAMRVIAQPQMLDKLKEAELLLDDIQKGLNDYLEKKRLFFPRFFFLSNDELLEILSETKDPLRVQPHLKKCFEGIAKLTFNRKKEITHMESSENEKVELVMRIIPSNAKGLVEKWLHEVNMLSFC</sequence>
<comment type="similarity">
    <text evidence="2">Belongs to the dynein heavy chain family.</text>
</comment>
<dbReference type="EMBL" id="WNYA01000004">
    <property type="protein sequence ID" value="KAG8578268.1"/>
    <property type="molecule type" value="Genomic_DNA"/>
</dbReference>
<comment type="caution">
    <text evidence="15">The sequence shown here is derived from an EMBL/GenBank/DDBJ whole genome shotgun (WGS) entry which is preliminary data.</text>
</comment>
<feature type="region of interest" description="Disordered" evidence="13">
    <location>
        <begin position="155"/>
        <end position="219"/>
    </location>
</feature>
<feature type="compositionally biased region" description="Polar residues" evidence="13">
    <location>
        <begin position="189"/>
        <end position="199"/>
    </location>
</feature>
<keyword evidence="5" id="KW-0547">Nucleotide-binding</keyword>
<evidence type="ECO:0000256" key="13">
    <source>
        <dbReference type="SAM" id="MobiDB-lite"/>
    </source>
</evidence>
<dbReference type="InterPro" id="IPR026983">
    <property type="entry name" value="DHC"/>
</dbReference>
<dbReference type="Proteomes" id="UP000824782">
    <property type="component" value="Unassembled WGS sequence"/>
</dbReference>
<dbReference type="InterPro" id="IPR042228">
    <property type="entry name" value="Dynein_linker_3"/>
</dbReference>
<name>A0AAV7C045_ENGPU</name>
<comment type="subcellular location">
    <subcellularLocation>
        <location evidence="1">Cytoplasm</location>
        <location evidence="1">Cytoskeleton</location>
        <location evidence="1">Cilium axoneme</location>
    </subcellularLocation>
</comment>
<dbReference type="GO" id="GO:0007018">
    <property type="term" value="P:microtubule-based movement"/>
    <property type="evidence" value="ECO:0007669"/>
    <property type="project" value="InterPro"/>
</dbReference>
<accession>A0AAV7C045</accession>
<proteinExistence type="inferred from homology"/>
<dbReference type="FunFam" id="3.20.180.20:FF:000003">
    <property type="entry name" value="Dynein heavy chain 12, axonemal"/>
    <property type="match status" value="1"/>
</dbReference>
<keyword evidence="4" id="KW-0493">Microtubule</keyword>
<dbReference type="FunFam" id="1.20.140.100:FF:000004">
    <property type="entry name" value="Dynein axonemal heavy chain 6"/>
    <property type="match status" value="1"/>
</dbReference>
<dbReference type="Gene3D" id="1.10.287.2620">
    <property type="match status" value="1"/>
</dbReference>
<evidence type="ECO:0000256" key="4">
    <source>
        <dbReference type="ARBA" id="ARBA00022701"/>
    </source>
</evidence>
<dbReference type="InterPro" id="IPR042222">
    <property type="entry name" value="Dynein_2_N"/>
</dbReference>
<dbReference type="Pfam" id="PF08393">
    <property type="entry name" value="DHC_N2"/>
    <property type="match status" value="1"/>
</dbReference>
<dbReference type="GO" id="GO:0005874">
    <property type="term" value="C:microtubule"/>
    <property type="evidence" value="ECO:0007669"/>
    <property type="project" value="UniProtKB-KW"/>
</dbReference>
<evidence type="ECO:0000256" key="8">
    <source>
        <dbReference type="ARBA" id="ARBA00023054"/>
    </source>
</evidence>
<keyword evidence="7" id="KW-0243">Dynein</keyword>
<dbReference type="GO" id="GO:0030286">
    <property type="term" value="C:dynein complex"/>
    <property type="evidence" value="ECO:0007669"/>
    <property type="project" value="UniProtKB-KW"/>
</dbReference>
<dbReference type="AlphaFoldDB" id="A0AAV7C045"/>
<dbReference type="GO" id="GO:0005930">
    <property type="term" value="C:axoneme"/>
    <property type="evidence" value="ECO:0007669"/>
    <property type="project" value="UniProtKB-SubCell"/>
</dbReference>
<evidence type="ECO:0000256" key="6">
    <source>
        <dbReference type="ARBA" id="ARBA00022840"/>
    </source>
</evidence>
<evidence type="ECO:0000256" key="7">
    <source>
        <dbReference type="ARBA" id="ARBA00023017"/>
    </source>
</evidence>
<evidence type="ECO:0000256" key="9">
    <source>
        <dbReference type="ARBA" id="ARBA00023069"/>
    </source>
</evidence>
<evidence type="ECO:0000256" key="12">
    <source>
        <dbReference type="ARBA" id="ARBA00023273"/>
    </source>
</evidence>
<keyword evidence="8" id="KW-0175">Coiled coil</keyword>
<evidence type="ECO:0000256" key="1">
    <source>
        <dbReference type="ARBA" id="ARBA00004430"/>
    </source>
</evidence>
<dbReference type="GO" id="GO:0005524">
    <property type="term" value="F:ATP binding"/>
    <property type="evidence" value="ECO:0007669"/>
    <property type="project" value="UniProtKB-KW"/>
</dbReference>
<dbReference type="Gene3D" id="1.20.140.100">
    <property type="entry name" value="Dynein heavy chain, N-terminal domain 2"/>
    <property type="match status" value="1"/>
</dbReference>
<evidence type="ECO:0000313" key="16">
    <source>
        <dbReference type="Proteomes" id="UP000824782"/>
    </source>
</evidence>
<dbReference type="PANTHER" id="PTHR22878:SF72">
    <property type="entry name" value="DYNEIN HEAVY CHAIN 3, AXONEMAL"/>
    <property type="match status" value="1"/>
</dbReference>
<dbReference type="FunFam" id="1.10.287.2620:FF:000002">
    <property type="entry name" value="Dynein heavy chain 2, axonemal"/>
    <property type="match status" value="1"/>
</dbReference>
<keyword evidence="6" id="KW-0067">ATP-binding</keyword>
<dbReference type="Gene3D" id="3.20.180.20">
    <property type="entry name" value="Dynein heavy chain, N-terminal domain 2"/>
    <property type="match status" value="1"/>
</dbReference>